<protein>
    <submittedName>
        <fullName evidence="1">Uncharacterized protein</fullName>
    </submittedName>
</protein>
<comment type="caution">
    <text evidence="1">The sequence shown here is derived from an EMBL/GenBank/DDBJ whole genome shotgun (WGS) entry which is preliminary data.</text>
</comment>
<evidence type="ECO:0000313" key="2">
    <source>
        <dbReference type="Proteomes" id="UP000637383"/>
    </source>
</evidence>
<keyword evidence="2" id="KW-1185">Reference proteome</keyword>
<sequence length="58" mass="6495">MSVFRPCLVLERVHLAAKILVISLQSLFDAIAHARDKQELRSQVLNYASTAIQQNSEA</sequence>
<name>A0ABR8KGV5_9NOSO</name>
<evidence type="ECO:0000313" key="1">
    <source>
        <dbReference type="EMBL" id="MBD2738123.1"/>
    </source>
</evidence>
<proteinExistence type="predicted"/>
<dbReference type="Proteomes" id="UP000637383">
    <property type="component" value="Unassembled WGS sequence"/>
</dbReference>
<dbReference type="RefSeq" id="WP_190958680.1">
    <property type="nucleotide sequence ID" value="NZ_JACJTU010000043.1"/>
</dbReference>
<gene>
    <name evidence="1" type="ORF">H6H03_30280</name>
</gene>
<reference evidence="1 2" key="1">
    <citation type="journal article" date="2020" name="ISME J.">
        <title>Comparative genomics reveals insights into cyanobacterial evolution and habitat adaptation.</title>
        <authorList>
            <person name="Chen M.Y."/>
            <person name="Teng W.K."/>
            <person name="Zhao L."/>
            <person name="Hu C.X."/>
            <person name="Zhou Y.K."/>
            <person name="Han B.P."/>
            <person name="Song L.R."/>
            <person name="Shu W.S."/>
        </authorList>
    </citation>
    <scope>NUCLEOTIDE SEQUENCE [LARGE SCALE GENOMIC DNA]</scope>
    <source>
        <strain evidence="1 2">FACHB-159</strain>
    </source>
</reference>
<accession>A0ABR8KGV5</accession>
<organism evidence="1 2">
    <name type="scientific">Nostoc paludosum FACHB-159</name>
    <dbReference type="NCBI Taxonomy" id="2692908"/>
    <lineage>
        <taxon>Bacteria</taxon>
        <taxon>Bacillati</taxon>
        <taxon>Cyanobacteriota</taxon>
        <taxon>Cyanophyceae</taxon>
        <taxon>Nostocales</taxon>
        <taxon>Nostocaceae</taxon>
        <taxon>Nostoc</taxon>
    </lineage>
</organism>
<dbReference type="EMBL" id="JACJTU010000043">
    <property type="protein sequence ID" value="MBD2738123.1"/>
    <property type="molecule type" value="Genomic_DNA"/>
</dbReference>